<dbReference type="Pfam" id="PF01546">
    <property type="entry name" value="Peptidase_M20"/>
    <property type="match status" value="1"/>
</dbReference>
<evidence type="ECO:0000256" key="3">
    <source>
        <dbReference type="ARBA" id="ARBA00022801"/>
    </source>
</evidence>
<dbReference type="GO" id="GO:0046872">
    <property type="term" value="F:metal ion binding"/>
    <property type="evidence" value="ECO:0007669"/>
    <property type="project" value="UniProtKB-KW"/>
</dbReference>
<evidence type="ECO:0000256" key="4">
    <source>
        <dbReference type="SAM" id="SignalP"/>
    </source>
</evidence>
<evidence type="ECO:0000256" key="2">
    <source>
        <dbReference type="ARBA" id="ARBA00022723"/>
    </source>
</evidence>
<name>A0A371JT23_9FLAO</name>
<dbReference type="GO" id="GO:0006508">
    <property type="term" value="P:proteolysis"/>
    <property type="evidence" value="ECO:0007669"/>
    <property type="project" value="UniProtKB-KW"/>
</dbReference>
<sequence>MTLHKYLTIGCMASLQLLFIATMNAQQLSKEQIKNAAENALPTAVNNLMDFLKIPNDGNYTDQIEGNLQRCDQIFTELGFDTQRLKTTGAPLLFAEKRYANNTKTLLFYLQIDGQPVDSTKWHQPSPYDPVLKRKNANDEWEIVTEKTNDHELDENWRIFARSASDSKGPAMSFITALRVLKEMKVMPRYNIKVIMDFQEELGSPHLPEAVDQYADLLTADGILIMDGTRHLSNLPTLTYGARGIATATITFFGPRRALHSGQYGNFAPNPVFEASRFLASLKNEDGLVQIPGYYDGIALTDEEKKRLNQIPEDMQEIKESLGISKPDLVGGSYQESLQYPSLNIRGLKAAWVGKEVRTLIPSEVIAEIDMRLVPESDGERLMGLLKQFIQDKGYYLVESTPTDEERKSHSKLASFKYRLGSQPFRTNFDSSMGLMLSRAMTRVFEDQFVNMRTTGGSQPIAPFINKLGVPAVSLRIPNPDNSIHAPNENFRIGNFREGIMSCLAVLTEPMD</sequence>
<dbReference type="PANTHER" id="PTHR43270">
    <property type="entry name" value="BETA-ALA-HIS DIPEPTIDASE"/>
    <property type="match status" value="1"/>
</dbReference>
<accession>A0A371JT23</accession>
<dbReference type="InterPro" id="IPR051458">
    <property type="entry name" value="Cyt/Met_Dipeptidase"/>
</dbReference>
<gene>
    <name evidence="6" type="ORF">DX873_01985</name>
</gene>
<evidence type="ECO:0000256" key="1">
    <source>
        <dbReference type="ARBA" id="ARBA00022670"/>
    </source>
</evidence>
<feature type="domain" description="Peptidase M20 dimerisation" evidence="5">
    <location>
        <begin position="240"/>
        <end position="393"/>
    </location>
</feature>
<evidence type="ECO:0000259" key="5">
    <source>
        <dbReference type="Pfam" id="PF07687"/>
    </source>
</evidence>
<dbReference type="InterPro" id="IPR011650">
    <property type="entry name" value="Peptidase_M20_dimer"/>
</dbReference>
<evidence type="ECO:0000313" key="7">
    <source>
        <dbReference type="Proteomes" id="UP000261828"/>
    </source>
</evidence>
<dbReference type="InterPro" id="IPR002933">
    <property type="entry name" value="Peptidase_M20"/>
</dbReference>
<keyword evidence="1" id="KW-0645">Protease</keyword>
<dbReference type="OrthoDB" id="9761532at2"/>
<keyword evidence="2" id="KW-0479">Metal-binding</keyword>
<proteinExistence type="predicted"/>
<dbReference type="SUPFAM" id="SSF53187">
    <property type="entry name" value="Zn-dependent exopeptidases"/>
    <property type="match status" value="1"/>
</dbReference>
<dbReference type="Proteomes" id="UP000261828">
    <property type="component" value="Unassembled WGS sequence"/>
</dbReference>
<dbReference type="AlphaFoldDB" id="A0A371JT23"/>
<dbReference type="Gene3D" id="3.30.70.360">
    <property type="match status" value="1"/>
</dbReference>
<feature type="signal peptide" evidence="4">
    <location>
        <begin position="1"/>
        <end position="25"/>
    </location>
</feature>
<feature type="chain" id="PRO_5016645774" evidence="4">
    <location>
        <begin position="26"/>
        <end position="512"/>
    </location>
</feature>
<dbReference type="GO" id="GO:0008233">
    <property type="term" value="F:peptidase activity"/>
    <property type="evidence" value="ECO:0007669"/>
    <property type="project" value="UniProtKB-KW"/>
</dbReference>
<dbReference type="RefSeq" id="WP_116182853.1">
    <property type="nucleotide sequence ID" value="NZ_QTJX01000001.1"/>
</dbReference>
<dbReference type="EMBL" id="QTJX01000001">
    <property type="protein sequence ID" value="RDY60970.1"/>
    <property type="molecule type" value="Genomic_DNA"/>
</dbReference>
<evidence type="ECO:0000313" key="6">
    <source>
        <dbReference type="EMBL" id="RDY60970.1"/>
    </source>
</evidence>
<keyword evidence="3 6" id="KW-0378">Hydrolase</keyword>
<keyword evidence="4" id="KW-0732">Signal</keyword>
<organism evidence="6 7">
    <name type="scientific">Flagellimonas nanhaiensis</name>
    <dbReference type="NCBI Taxonomy" id="2292706"/>
    <lineage>
        <taxon>Bacteria</taxon>
        <taxon>Pseudomonadati</taxon>
        <taxon>Bacteroidota</taxon>
        <taxon>Flavobacteriia</taxon>
        <taxon>Flavobacteriales</taxon>
        <taxon>Flavobacteriaceae</taxon>
        <taxon>Flagellimonas</taxon>
    </lineage>
</organism>
<comment type="caution">
    <text evidence="6">The sequence shown here is derived from an EMBL/GenBank/DDBJ whole genome shotgun (WGS) entry which is preliminary data.</text>
</comment>
<dbReference type="Pfam" id="PF07687">
    <property type="entry name" value="M20_dimer"/>
    <property type="match status" value="1"/>
</dbReference>
<dbReference type="PANTHER" id="PTHR43270:SF8">
    <property type="entry name" value="DI- AND TRIPEPTIDASE DUG2-RELATED"/>
    <property type="match status" value="1"/>
</dbReference>
<keyword evidence="7" id="KW-1185">Reference proteome</keyword>
<dbReference type="Gene3D" id="3.40.630.10">
    <property type="entry name" value="Zn peptidases"/>
    <property type="match status" value="1"/>
</dbReference>
<protein>
    <submittedName>
        <fullName evidence="6">M20/M25/M40 family metallo-hydrolase</fullName>
    </submittedName>
</protein>
<reference evidence="6 7" key="1">
    <citation type="submission" date="2018-08" db="EMBL/GenBank/DDBJ databases">
        <title>Muricauda nanhaiensis sp. nov., isolated from seawater of the South China Sea.</title>
        <authorList>
            <person name="Dang Y."/>
        </authorList>
    </citation>
    <scope>NUCLEOTIDE SEQUENCE [LARGE SCALE GENOMIC DNA]</scope>
    <source>
        <strain evidence="6 7">SM1704</strain>
    </source>
</reference>